<sequence>MGHEVKKVLFSGVNQLSWRCVMSRVKFKVKHLTAALAALALGGLAQVAVGGFSGGSGEGVVACPAGAPAYQPPPYQGTVILQAGYDGVGQPAFLVSTDGSVGQFGQSGCSLAVTNLVIPSGGVPLQDVKGNDLQGLCLSIDSGNFNPASCGLGGIVLEIMGVGSRKTVGNAVTFDVILMPRLGQ</sequence>
<organism evidence="1 2">
    <name type="scientific">Candidatus Muproteobacteria bacterium RIFCSPLOWO2_01_FULL_60_18</name>
    <dbReference type="NCBI Taxonomy" id="1817768"/>
    <lineage>
        <taxon>Bacteria</taxon>
        <taxon>Pseudomonadati</taxon>
        <taxon>Pseudomonadota</taxon>
        <taxon>Candidatus Muproteobacteria</taxon>
    </lineage>
</organism>
<evidence type="ECO:0000313" key="1">
    <source>
        <dbReference type="EMBL" id="OGI51148.1"/>
    </source>
</evidence>
<dbReference type="Proteomes" id="UP000179037">
    <property type="component" value="Unassembled WGS sequence"/>
</dbReference>
<proteinExistence type="predicted"/>
<dbReference type="EMBL" id="MFTC01000050">
    <property type="protein sequence ID" value="OGI51148.1"/>
    <property type="molecule type" value="Genomic_DNA"/>
</dbReference>
<dbReference type="STRING" id="1817768.A3A87_03230"/>
<comment type="caution">
    <text evidence="1">The sequence shown here is derived from an EMBL/GenBank/DDBJ whole genome shotgun (WGS) entry which is preliminary data.</text>
</comment>
<gene>
    <name evidence="1" type="ORF">A3A87_03230</name>
</gene>
<name>A0A1F6U191_9PROT</name>
<reference evidence="1 2" key="1">
    <citation type="journal article" date="2016" name="Nat. Commun.">
        <title>Thousands of microbial genomes shed light on interconnected biogeochemical processes in an aquifer system.</title>
        <authorList>
            <person name="Anantharaman K."/>
            <person name="Brown C.T."/>
            <person name="Hug L.A."/>
            <person name="Sharon I."/>
            <person name="Castelle C.J."/>
            <person name="Probst A.J."/>
            <person name="Thomas B.C."/>
            <person name="Singh A."/>
            <person name="Wilkins M.J."/>
            <person name="Karaoz U."/>
            <person name="Brodie E.L."/>
            <person name="Williams K.H."/>
            <person name="Hubbard S.S."/>
            <person name="Banfield J.F."/>
        </authorList>
    </citation>
    <scope>NUCLEOTIDE SEQUENCE [LARGE SCALE GENOMIC DNA]</scope>
</reference>
<dbReference type="AlphaFoldDB" id="A0A1F6U191"/>
<protein>
    <submittedName>
        <fullName evidence="1">Uncharacterized protein</fullName>
    </submittedName>
</protein>
<accession>A0A1F6U191</accession>
<evidence type="ECO:0000313" key="2">
    <source>
        <dbReference type="Proteomes" id="UP000179037"/>
    </source>
</evidence>